<evidence type="ECO:0000313" key="8">
    <source>
        <dbReference type="EMBL" id="OXM83516.1"/>
    </source>
</evidence>
<dbReference type="RefSeq" id="WP_094017658.1">
    <property type="nucleotide sequence ID" value="NZ_NMQW01000045.1"/>
</dbReference>
<feature type="domain" description="TROVE" evidence="7">
    <location>
        <begin position="15"/>
        <end position="326"/>
    </location>
</feature>
<dbReference type="Pfam" id="PF25045">
    <property type="entry name" value="vWA_Ro60"/>
    <property type="match status" value="1"/>
</dbReference>
<dbReference type="SUPFAM" id="SSF140864">
    <property type="entry name" value="TROVE domain-like"/>
    <property type="match status" value="1"/>
</dbReference>
<dbReference type="SUPFAM" id="SSF53300">
    <property type="entry name" value="vWA-like"/>
    <property type="match status" value="1"/>
</dbReference>
<comment type="similarity">
    <text evidence="2">Belongs to the Ro 60 kDa family.</text>
</comment>
<evidence type="ECO:0000256" key="5">
    <source>
        <dbReference type="ARBA" id="ARBA00022884"/>
    </source>
</evidence>
<dbReference type="OrthoDB" id="208855at2"/>
<dbReference type="GO" id="GO:1990904">
    <property type="term" value="C:ribonucleoprotein complex"/>
    <property type="evidence" value="ECO:0007669"/>
    <property type="project" value="UniProtKB-KW"/>
</dbReference>
<dbReference type="InterPro" id="IPR008858">
    <property type="entry name" value="TROVE_dom"/>
</dbReference>
<comment type="caution">
    <text evidence="8">The sequence shown here is derived from an EMBL/GenBank/DDBJ whole genome shotgun (WGS) entry which is preliminary data.</text>
</comment>
<evidence type="ECO:0000259" key="7">
    <source>
        <dbReference type="PROSITE" id="PS50988"/>
    </source>
</evidence>
<reference evidence="8 9" key="1">
    <citation type="submission" date="2017-07" db="EMBL/GenBank/DDBJ databases">
        <title>Genome sequencing and assembly of Paenibacillus rigui.</title>
        <authorList>
            <person name="Mayilraj S."/>
        </authorList>
    </citation>
    <scope>NUCLEOTIDE SEQUENCE [LARGE SCALE GENOMIC DNA]</scope>
    <source>
        <strain evidence="8 9">JCM 16352</strain>
    </source>
</reference>
<keyword evidence="3" id="KW-0963">Cytoplasm</keyword>
<evidence type="ECO:0000256" key="6">
    <source>
        <dbReference type="ARBA" id="ARBA00023274"/>
    </source>
</evidence>
<dbReference type="InterPro" id="IPR056800">
    <property type="entry name" value="vWA_Ro60"/>
</dbReference>
<dbReference type="GO" id="GO:0003723">
    <property type="term" value="F:RNA binding"/>
    <property type="evidence" value="ECO:0007669"/>
    <property type="project" value="UniProtKB-KW"/>
</dbReference>
<dbReference type="PANTHER" id="PTHR14202:SF0">
    <property type="entry name" value="RNA-BINDING PROTEIN RO60"/>
    <property type="match status" value="1"/>
</dbReference>
<dbReference type="EMBL" id="NMQW01000045">
    <property type="protein sequence ID" value="OXM83516.1"/>
    <property type="molecule type" value="Genomic_DNA"/>
</dbReference>
<dbReference type="Gene3D" id="3.40.50.410">
    <property type="entry name" value="von Willebrand factor, type A domain"/>
    <property type="match status" value="1"/>
</dbReference>
<dbReference type="AlphaFoldDB" id="A0A229UJE2"/>
<evidence type="ECO:0000256" key="1">
    <source>
        <dbReference type="ARBA" id="ARBA00004496"/>
    </source>
</evidence>
<keyword evidence="4" id="KW-0479">Metal-binding</keyword>
<proteinExistence type="inferred from homology"/>
<dbReference type="InterPro" id="IPR037214">
    <property type="entry name" value="TROVE_dom_sf"/>
</dbReference>
<dbReference type="GO" id="GO:0046872">
    <property type="term" value="F:metal ion binding"/>
    <property type="evidence" value="ECO:0007669"/>
    <property type="project" value="UniProtKB-KW"/>
</dbReference>
<evidence type="ECO:0000256" key="2">
    <source>
        <dbReference type="ARBA" id="ARBA00007814"/>
    </source>
</evidence>
<protein>
    <submittedName>
        <fullName evidence="8">RNA-binding protein</fullName>
    </submittedName>
</protein>
<accession>A0A229UJE2</accession>
<dbReference type="PROSITE" id="PS50988">
    <property type="entry name" value="TROVE"/>
    <property type="match status" value="1"/>
</dbReference>
<evidence type="ECO:0000256" key="3">
    <source>
        <dbReference type="ARBA" id="ARBA00022490"/>
    </source>
</evidence>
<organism evidence="8 9">
    <name type="scientific">Paenibacillus rigui</name>
    <dbReference type="NCBI Taxonomy" id="554312"/>
    <lineage>
        <taxon>Bacteria</taxon>
        <taxon>Bacillati</taxon>
        <taxon>Bacillota</taxon>
        <taxon>Bacilli</taxon>
        <taxon>Bacillales</taxon>
        <taxon>Paenibacillaceae</taxon>
        <taxon>Paenibacillus</taxon>
    </lineage>
</organism>
<dbReference type="InterPro" id="IPR036465">
    <property type="entry name" value="vWFA_dom_sf"/>
</dbReference>
<dbReference type="GO" id="GO:0005737">
    <property type="term" value="C:cytoplasm"/>
    <property type="evidence" value="ECO:0007669"/>
    <property type="project" value="UniProtKB-SubCell"/>
</dbReference>
<name>A0A229UJE2_9BACL</name>
<keyword evidence="6" id="KW-0687">Ribonucleoprotein</keyword>
<dbReference type="Proteomes" id="UP000215509">
    <property type="component" value="Unassembled WGS sequence"/>
</dbReference>
<comment type="subcellular location">
    <subcellularLocation>
        <location evidence="1">Cytoplasm</location>
    </subcellularLocation>
</comment>
<dbReference type="Pfam" id="PF05731">
    <property type="entry name" value="TROVE"/>
    <property type="match status" value="1"/>
</dbReference>
<evidence type="ECO:0000256" key="4">
    <source>
        <dbReference type="ARBA" id="ARBA00022723"/>
    </source>
</evidence>
<keyword evidence="5" id="KW-0694">RNA-binding</keyword>
<sequence length="503" mass="56803">MSFAKKLFGTMKPTTRNKDGYPAYTRSLEEQYVQTLMTNTLTNTFYADQKELLADAEQLHHDMAAANPQFMAKAIVFARNEGLMRLQPLFGLAILSAYRTDLFALIFLQVIRYPSDLFDFLTILQGMGRGEGGRAVKRQVNRFLAGISEYWAVKYNGRGRGYSLGDAIATAHPKPADLKQQALYRYLRGQEANLALLPQVNALEQLKQAETEEEQLVWIERGKLPYETVTGAMKPSRAVWSALLHQMPAFALLRHLNALQRAGVFEDKDQLSYAIGRLTDVESLRKAKILPFRFATAYRQVDHPELRDALRQSVDLTFGNLPELGERTAIFLDVSGSMQGDYLEIGSIFALALYKKTQGSSLFWLFDTEVTDAKPSRYDSILSQAERIRARGGTDTGAPVRKLTKEGWKVDQIIMITDEQQNGGSPFYEELRRYRTKVNAEAKAFIVDISPYRSAMVPPADPQTFYIYGWSDTILSYIAQSVKGYATMIGRIEGIQLEEEVLT</sequence>
<evidence type="ECO:0000313" key="9">
    <source>
        <dbReference type="Proteomes" id="UP000215509"/>
    </source>
</evidence>
<dbReference type="InterPro" id="IPR040322">
    <property type="entry name" value="TROVE2"/>
</dbReference>
<keyword evidence="9" id="KW-1185">Reference proteome</keyword>
<gene>
    <name evidence="8" type="ORF">CF651_25310</name>
</gene>
<dbReference type="PANTHER" id="PTHR14202">
    <property type="entry name" value="60 KDA RIBONUCLEOPROTEIN SSA/RO"/>
    <property type="match status" value="1"/>
</dbReference>